<dbReference type="EMBL" id="OX459961">
    <property type="protein sequence ID" value="CAI9166210.1"/>
    <property type="molecule type" value="Genomic_DNA"/>
</dbReference>
<dbReference type="InterPro" id="IPR016187">
    <property type="entry name" value="CTDL_fold"/>
</dbReference>
<dbReference type="Proteomes" id="UP001176941">
    <property type="component" value="Chromosome 25"/>
</dbReference>
<keyword evidence="5" id="KW-1015">Disulfide bond</keyword>
<keyword evidence="9" id="KW-1185">Reference proteome</keyword>
<dbReference type="CDD" id="cd03593">
    <property type="entry name" value="CLECT_NK_receptors_like"/>
    <property type="match status" value="1"/>
</dbReference>
<name>A0ABN8YX78_RANTA</name>
<dbReference type="SMART" id="SM00034">
    <property type="entry name" value="CLECT"/>
    <property type="match status" value="1"/>
</dbReference>
<keyword evidence="4 6" id="KW-1133">Transmembrane helix</keyword>
<dbReference type="Pfam" id="PF00059">
    <property type="entry name" value="Lectin_C"/>
    <property type="match status" value="1"/>
</dbReference>
<dbReference type="PANTHER" id="PTHR46784">
    <property type="entry name" value="KILLER CELL LECTIN-LIKE RECEPTOR SUBFAMILY B MEMBER 1"/>
    <property type="match status" value="1"/>
</dbReference>
<feature type="domain" description="C-type lectin" evidence="7">
    <location>
        <begin position="101"/>
        <end position="211"/>
    </location>
</feature>
<evidence type="ECO:0000256" key="2">
    <source>
        <dbReference type="ARBA" id="ARBA00022734"/>
    </source>
</evidence>
<evidence type="ECO:0000313" key="9">
    <source>
        <dbReference type="Proteomes" id="UP001176941"/>
    </source>
</evidence>
<evidence type="ECO:0000259" key="7">
    <source>
        <dbReference type="PROSITE" id="PS50041"/>
    </source>
</evidence>
<dbReference type="InterPro" id="IPR051527">
    <property type="entry name" value="KLR_subfamily_B"/>
</dbReference>
<keyword evidence="3" id="KW-0735">Signal-anchor</keyword>
<keyword evidence="6" id="KW-0812">Transmembrane</keyword>
<dbReference type="Gene3D" id="3.10.100.10">
    <property type="entry name" value="Mannose-Binding Protein A, subunit A"/>
    <property type="match status" value="1"/>
</dbReference>
<gene>
    <name evidence="8" type="ORF">MRATA1EN1_LOCUS15172</name>
</gene>
<evidence type="ECO:0000256" key="5">
    <source>
        <dbReference type="ARBA" id="ARBA00023157"/>
    </source>
</evidence>
<sequence>MESQLVYADLNLPRNSGIERSSPPSLLQNHCQGPHWHNFALKFGCAVIVLLALTVIGMSVSVIFIRQNTSIEKTSMDAQENRKEATERPVLLTCPMHWQKIQNKCLYFHETSKPWSDSLADCSTRESSLLLIQDQEELRLIQNLINKKAILFWIGLNLTLSEKNWKWINGSFLNSNILHVFGDAKEDSCVFISSTQFNSATCAAGNRWICQKELKPVRNKVIYSFS</sequence>
<dbReference type="PROSITE" id="PS50041">
    <property type="entry name" value="C_TYPE_LECTIN_2"/>
    <property type="match status" value="1"/>
</dbReference>
<organism evidence="8 9">
    <name type="scientific">Rangifer tarandus platyrhynchus</name>
    <name type="common">Svalbard reindeer</name>
    <dbReference type="NCBI Taxonomy" id="3082113"/>
    <lineage>
        <taxon>Eukaryota</taxon>
        <taxon>Metazoa</taxon>
        <taxon>Chordata</taxon>
        <taxon>Craniata</taxon>
        <taxon>Vertebrata</taxon>
        <taxon>Euteleostomi</taxon>
        <taxon>Mammalia</taxon>
        <taxon>Eutheria</taxon>
        <taxon>Laurasiatheria</taxon>
        <taxon>Artiodactyla</taxon>
        <taxon>Ruminantia</taxon>
        <taxon>Pecora</taxon>
        <taxon>Cervidae</taxon>
        <taxon>Odocoileinae</taxon>
        <taxon>Rangifer</taxon>
    </lineage>
</organism>
<evidence type="ECO:0000256" key="3">
    <source>
        <dbReference type="ARBA" id="ARBA00022968"/>
    </source>
</evidence>
<dbReference type="InterPro" id="IPR001304">
    <property type="entry name" value="C-type_lectin-like"/>
</dbReference>
<protein>
    <recommendedName>
        <fullName evidence="7">C-type lectin domain-containing protein</fullName>
    </recommendedName>
</protein>
<dbReference type="InterPro" id="IPR016186">
    <property type="entry name" value="C-type_lectin-like/link_sf"/>
</dbReference>
<dbReference type="InterPro" id="IPR033992">
    <property type="entry name" value="NKR-like_CTLD"/>
</dbReference>
<evidence type="ECO:0000313" key="8">
    <source>
        <dbReference type="EMBL" id="CAI9166210.1"/>
    </source>
</evidence>
<reference evidence="8" key="1">
    <citation type="submission" date="2023-04" db="EMBL/GenBank/DDBJ databases">
        <authorList>
            <consortium name="ELIXIR-Norway"/>
        </authorList>
    </citation>
    <scope>NUCLEOTIDE SEQUENCE [LARGE SCALE GENOMIC DNA]</scope>
</reference>
<keyword evidence="6" id="KW-0472">Membrane</keyword>
<accession>A0ABN8YX78</accession>
<feature type="transmembrane region" description="Helical" evidence="6">
    <location>
        <begin position="39"/>
        <end position="65"/>
    </location>
</feature>
<dbReference type="PANTHER" id="PTHR46784:SF1">
    <property type="entry name" value="KILLER CELL LECTIN-LIKE RECEPTOR SUBFAMILY B MEMBER 1"/>
    <property type="match status" value="1"/>
</dbReference>
<evidence type="ECO:0000256" key="4">
    <source>
        <dbReference type="ARBA" id="ARBA00022989"/>
    </source>
</evidence>
<dbReference type="SUPFAM" id="SSF56436">
    <property type="entry name" value="C-type lectin-like"/>
    <property type="match status" value="1"/>
</dbReference>
<proteinExistence type="predicted"/>
<comment type="subcellular location">
    <subcellularLocation>
        <location evidence="1">Membrane</location>
        <topology evidence="1">Single-pass type II membrane protein</topology>
    </subcellularLocation>
</comment>
<evidence type="ECO:0000256" key="1">
    <source>
        <dbReference type="ARBA" id="ARBA00004606"/>
    </source>
</evidence>
<keyword evidence="2" id="KW-0430">Lectin</keyword>
<evidence type="ECO:0000256" key="6">
    <source>
        <dbReference type="SAM" id="Phobius"/>
    </source>
</evidence>